<evidence type="ECO:0000313" key="6">
    <source>
        <dbReference type="EMBL" id="UOD49567.1"/>
    </source>
</evidence>
<dbReference type="Proteomes" id="UP000831607">
    <property type="component" value="Chromosome"/>
</dbReference>
<evidence type="ECO:0000256" key="3">
    <source>
        <dbReference type="ARBA" id="ARBA00022801"/>
    </source>
</evidence>
<dbReference type="InterPro" id="IPR000064">
    <property type="entry name" value="NLP_P60_dom"/>
</dbReference>
<proteinExistence type="inferred from homology"/>
<sequence length="180" mass="19689">MLTVSLFALAGCASAPDDKSAWLDPQGSRNAKIDIDALDPVTAIAAAQHPLTRQALTHLGIRYRYGGDAPDEGFDCSGLIYYSAQTSLGLRLPRRSADLARIGQKVGRQELAIGDLVFFNTLGRRYSHVGIYLGNELFVHAPSSGGQVRVENMTKRYWAQRYNGARRIDPVLVADRLASQ</sequence>
<name>A0ABY4AKH8_9BURK</name>
<dbReference type="PANTHER" id="PTHR47053">
    <property type="entry name" value="MUREIN DD-ENDOPEPTIDASE MEPH-RELATED"/>
    <property type="match status" value="1"/>
</dbReference>
<evidence type="ECO:0000256" key="2">
    <source>
        <dbReference type="ARBA" id="ARBA00022670"/>
    </source>
</evidence>
<evidence type="ECO:0000259" key="5">
    <source>
        <dbReference type="PROSITE" id="PS51935"/>
    </source>
</evidence>
<keyword evidence="4" id="KW-0788">Thiol protease</keyword>
<dbReference type="PROSITE" id="PS51935">
    <property type="entry name" value="NLPC_P60"/>
    <property type="match status" value="1"/>
</dbReference>
<dbReference type="Gene3D" id="3.90.1720.10">
    <property type="entry name" value="endopeptidase domain like (from Nostoc punctiforme)"/>
    <property type="match status" value="1"/>
</dbReference>
<comment type="similarity">
    <text evidence="1">Belongs to the peptidase C40 family.</text>
</comment>
<organism evidence="6 7">
    <name type="scientific">Orrella daihaiensis</name>
    <dbReference type="NCBI Taxonomy" id="2782176"/>
    <lineage>
        <taxon>Bacteria</taxon>
        <taxon>Pseudomonadati</taxon>
        <taxon>Pseudomonadota</taxon>
        <taxon>Betaproteobacteria</taxon>
        <taxon>Burkholderiales</taxon>
        <taxon>Alcaligenaceae</taxon>
        <taxon>Orrella</taxon>
    </lineage>
</organism>
<evidence type="ECO:0000256" key="4">
    <source>
        <dbReference type="ARBA" id="ARBA00022807"/>
    </source>
</evidence>
<dbReference type="RefSeq" id="WP_243477795.1">
    <property type="nucleotide sequence ID" value="NZ_CP063982.1"/>
</dbReference>
<gene>
    <name evidence="6" type="ORF">DHf2319_08785</name>
</gene>
<keyword evidence="3" id="KW-0378">Hydrolase</keyword>
<dbReference type="PANTHER" id="PTHR47053:SF1">
    <property type="entry name" value="MUREIN DD-ENDOPEPTIDASE MEPH-RELATED"/>
    <property type="match status" value="1"/>
</dbReference>
<evidence type="ECO:0000256" key="1">
    <source>
        <dbReference type="ARBA" id="ARBA00007074"/>
    </source>
</evidence>
<dbReference type="InterPro" id="IPR038765">
    <property type="entry name" value="Papain-like_cys_pep_sf"/>
</dbReference>
<accession>A0ABY4AKH8</accession>
<dbReference type="Pfam" id="PF00877">
    <property type="entry name" value="NLPC_P60"/>
    <property type="match status" value="1"/>
</dbReference>
<keyword evidence="7" id="KW-1185">Reference proteome</keyword>
<feature type="domain" description="NlpC/P60" evidence="5">
    <location>
        <begin position="45"/>
        <end position="169"/>
    </location>
</feature>
<protein>
    <submittedName>
        <fullName evidence="6">C40 family peptidase</fullName>
    </submittedName>
</protein>
<dbReference type="EMBL" id="CP063982">
    <property type="protein sequence ID" value="UOD49567.1"/>
    <property type="molecule type" value="Genomic_DNA"/>
</dbReference>
<dbReference type="SUPFAM" id="SSF54001">
    <property type="entry name" value="Cysteine proteinases"/>
    <property type="match status" value="1"/>
</dbReference>
<dbReference type="InterPro" id="IPR051202">
    <property type="entry name" value="Peptidase_C40"/>
</dbReference>
<reference evidence="6 7" key="1">
    <citation type="submission" date="2020-11" db="EMBL/GenBank/DDBJ databases">
        <title>Algicoccus daihaiensis sp.nov., isolated from Daihai Lake in Inner Mongolia.</title>
        <authorList>
            <person name="Kai J."/>
        </authorList>
    </citation>
    <scope>NUCLEOTIDE SEQUENCE [LARGE SCALE GENOMIC DNA]</scope>
    <source>
        <strain evidence="7">f23</strain>
    </source>
</reference>
<keyword evidence="2" id="KW-0645">Protease</keyword>
<evidence type="ECO:0000313" key="7">
    <source>
        <dbReference type="Proteomes" id="UP000831607"/>
    </source>
</evidence>